<proteinExistence type="inferred from homology"/>
<evidence type="ECO:0000256" key="7">
    <source>
        <dbReference type="ARBA" id="ARBA00038173"/>
    </source>
</evidence>
<dbReference type="InterPro" id="IPR000086">
    <property type="entry name" value="NUDIX_hydrolase_dom"/>
</dbReference>
<comment type="catalytic activity">
    <reaction evidence="16">
        <text>dIDP + H2O = dIMP + phosphate + H(+)</text>
        <dbReference type="Rhea" id="RHEA:35211"/>
        <dbReference type="ChEBI" id="CHEBI:15377"/>
        <dbReference type="ChEBI" id="CHEBI:15378"/>
        <dbReference type="ChEBI" id="CHEBI:43474"/>
        <dbReference type="ChEBI" id="CHEBI:61194"/>
        <dbReference type="ChEBI" id="CHEBI:62286"/>
        <dbReference type="EC" id="3.6.1.64"/>
    </reaction>
    <physiologicalReaction direction="left-to-right" evidence="16">
        <dbReference type="Rhea" id="RHEA:35212"/>
    </physiologicalReaction>
</comment>
<evidence type="ECO:0000256" key="16">
    <source>
        <dbReference type="ARBA" id="ARBA00048945"/>
    </source>
</evidence>
<evidence type="ECO:0000259" key="17">
    <source>
        <dbReference type="PROSITE" id="PS51462"/>
    </source>
</evidence>
<evidence type="ECO:0000256" key="11">
    <source>
        <dbReference type="ARBA" id="ARBA00041656"/>
    </source>
</evidence>
<dbReference type="InterPro" id="IPR054754">
    <property type="entry name" value="NudT16"/>
</dbReference>
<evidence type="ECO:0000256" key="2">
    <source>
        <dbReference type="ARBA" id="ARBA00004604"/>
    </source>
</evidence>
<evidence type="ECO:0000256" key="3">
    <source>
        <dbReference type="ARBA" id="ARBA00004642"/>
    </source>
</evidence>
<comment type="catalytic activity">
    <reaction evidence="14">
        <text>a 5'-end (N(7)-methyl 5'-triphosphoguanosine)-ribonucleoside in mRNA + H2O = N(7)-methyl-GDP + a 5'-end phospho-ribonucleoside in mRNA + 2 H(+)</text>
        <dbReference type="Rhea" id="RHEA:67484"/>
        <dbReference type="Rhea" id="RHEA-COMP:15692"/>
        <dbReference type="Rhea" id="RHEA-COMP:17167"/>
        <dbReference type="ChEBI" id="CHEBI:15377"/>
        <dbReference type="ChEBI" id="CHEBI:15378"/>
        <dbReference type="ChEBI" id="CHEBI:63714"/>
        <dbReference type="ChEBI" id="CHEBI:138282"/>
        <dbReference type="ChEBI" id="CHEBI:156461"/>
        <dbReference type="EC" id="3.6.1.62"/>
    </reaction>
    <physiologicalReaction direction="left-to-right" evidence="14">
        <dbReference type="Rhea" id="RHEA:67485"/>
    </physiologicalReaction>
</comment>
<protein>
    <recommendedName>
        <fullName evidence="9">U8 snoRNA-decapping enzyme</fullName>
        <ecNumber evidence="8">3.6.1.64</ecNumber>
    </recommendedName>
    <alternativeName>
        <fullName evidence="12">IDP phosphatase</fullName>
    </alternativeName>
    <alternativeName>
        <fullName evidence="10">Inosine diphosphate phosphatase</fullName>
    </alternativeName>
    <alternativeName>
        <fullName evidence="11">Nucleoside diphosphate-linked moiety X motif 16</fullName>
    </alternativeName>
    <alternativeName>
        <fullName evidence="13">m7GpppN-mRNA hydrolase</fullName>
    </alternativeName>
</protein>
<comment type="subcellular location">
    <subcellularLocation>
        <location evidence="2">Nucleus</location>
        <location evidence="2">Nucleolus</location>
    </subcellularLocation>
    <subcellularLocation>
        <location evidence="3">Nucleus</location>
        <location evidence="3">Nucleoplasm</location>
    </subcellularLocation>
</comment>
<keyword evidence="19" id="KW-1185">Reference proteome</keyword>
<evidence type="ECO:0000256" key="15">
    <source>
        <dbReference type="ARBA" id="ARBA00047875"/>
    </source>
</evidence>
<dbReference type="InterPro" id="IPR015797">
    <property type="entry name" value="NUDIX_hydrolase-like_dom_sf"/>
</dbReference>
<evidence type="ECO:0000256" key="10">
    <source>
        <dbReference type="ARBA" id="ARBA00041450"/>
    </source>
</evidence>
<evidence type="ECO:0000313" key="19">
    <source>
        <dbReference type="Proteomes" id="UP001642540"/>
    </source>
</evidence>
<gene>
    <name evidence="18" type="ORF">ODALV1_LOCUS17704</name>
</gene>
<evidence type="ECO:0000256" key="8">
    <source>
        <dbReference type="ARBA" id="ARBA00038899"/>
    </source>
</evidence>
<keyword evidence="5" id="KW-0546">Nucleotide metabolism</keyword>
<comment type="caution">
    <text evidence="18">The sequence shown here is derived from an EMBL/GenBank/DDBJ whole genome shotgun (WGS) entry which is preliminary data.</text>
</comment>
<comment type="catalytic activity">
    <reaction evidence="15">
        <text>IDP + H2O = IMP + phosphate + H(+)</text>
        <dbReference type="Rhea" id="RHEA:35207"/>
        <dbReference type="ChEBI" id="CHEBI:15377"/>
        <dbReference type="ChEBI" id="CHEBI:15378"/>
        <dbReference type="ChEBI" id="CHEBI:43474"/>
        <dbReference type="ChEBI" id="CHEBI:58053"/>
        <dbReference type="ChEBI" id="CHEBI:58280"/>
        <dbReference type="EC" id="3.6.1.64"/>
    </reaction>
    <physiologicalReaction direction="left-to-right" evidence="15">
        <dbReference type="Rhea" id="RHEA:35208"/>
    </physiologicalReaction>
</comment>
<evidence type="ECO:0000256" key="12">
    <source>
        <dbReference type="ARBA" id="ARBA00042015"/>
    </source>
</evidence>
<reference evidence="18 19" key="1">
    <citation type="submission" date="2024-08" db="EMBL/GenBank/DDBJ databases">
        <authorList>
            <person name="Cucini C."/>
            <person name="Frati F."/>
        </authorList>
    </citation>
    <scope>NUCLEOTIDE SEQUENCE [LARGE SCALE GENOMIC DNA]</scope>
</reference>
<evidence type="ECO:0000313" key="18">
    <source>
        <dbReference type="EMBL" id="CAL8117459.1"/>
    </source>
</evidence>
<evidence type="ECO:0000256" key="9">
    <source>
        <dbReference type="ARBA" id="ARBA00039871"/>
    </source>
</evidence>
<dbReference type="PANTHER" id="PTHR31699">
    <property type="entry name" value="NUDIX T16 FAMILY MEMBER"/>
    <property type="match status" value="1"/>
</dbReference>
<dbReference type="PROSITE" id="PS51462">
    <property type="entry name" value="NUDIX"/>
    <property type="match status" value="1"/>
</dbReference>
<evidence type="ECO:0000256" key="13">
    <source>
        <dbReference type="ARBA" id="ARBA00043162"/>
    </source>
</evidence>
<evidence type="ECO:0000256" key="14">
    <source>
        <dbReference type="ARBA" id="ARBA00047661"/>
    </source>
</evidence>
<accession>A0ABP1R1R4</accession>
<keyword evidence="4" id="KW-0694">RNA-binding</keyword>
<dbReference type="EMBL" id="CAXLJM020000054">
    <property type="protein sequence ID" value="CAL8117459.1"/>
    <property type="molecule type" value="Genomic_DNA"/>
</dbReference>
<feature type="domain" description="Nudix hydrolase" evidence="17">
    <location>
        <begin position="43"/>
        <end position="210"/>
    </location>
</feature>
<comment type="cofactor">
    <cofactor evidence="1">
        <name>Co(2+)</name>
        <dbReference type="ChEBI" id="CHEBI:48828"/>
    </cofactor>
</comment>
<sequence length="248" mass="28141">MEETQSSKVVDSSVAAHKCPWTPPNHPNSFVDCDDFEMMKKCPYHAAHLMLWSRDEKPFSPYRLEEIPLPMQTKILMQVRFDGSFGFPGGFVDEVESNMPSTFPEFLSLLQQGVSRELFEEMNFGKDMRPSYVYSCYPTGKEEQVMLHFFMCQLSPAQMKAISWCSIISTSDEVVGLSLVPLFTLNDGRRGLPTFLTNSFAGNAVEQLLKSILTEGILSEEEVKKAYQVAFQLLQKRGAGTQAFEFIR</sequence>
<evidence type="ECO:0000256" key="1">
    <source>
        <dbReference type="ARBA" id="ARBA00001941"/>
    </source>
</evidence>
<dbReference type="Proteomes" id="UP001642540">
    <property type="component" value="Unassembled WGS sequence"/>
</dbReference>
<name>A0ABP1R1R4_9HEXA</name>
<evidence type="ECO:0000256" key="5">
    <source>
        <dbReference type="ARBA" id="ARBA00023080"/>
    </source>
</evidence>
<dbReference type="Gene3D" id="3.90.79.10">
    <property type="entry name" value="Nucleoside Triphosphate Pyrophosphohydrolase"/>
    <property type="match status" value="1"/>
</dbReference>
<keyword evidence="6" id="KW-0539">Nucleus</keyword>
<evidence type="ECO:0000256" key="4">
    <source>
        <dbReference type="ARBA" id="ARBA00022884"/>
    </source>
</evidence>
<organism evidence="18 19">
    <name type="scientific">Orchesella dallaii</name>
    <dbReference type="NCBI Taxonomy" id="48710"/>
    <lineage>
        <taxon>Eukaryota</taxon>
        <taxon>Metazoa</taxon>
        <taxon>Ecdysozoa</taxon>
        <taxon>Arthropoda</taxon>
        <taxon>Hexapoda</taxon>
        <taxon>Collembola</taxon>
        <taxon>Entomobryomorpha</taxon>
        <taxon>Entomobryoidea</taxon>
        <taxon>Orchesellidae</taxon>
        <taxon>Orchesellinae</taxon>
        <taxon>Orchesella</taxon>
    </lineage>
</organism>
<dbReference type="SUPFAM" id="SSF55811">
    <property type="entry name" value="Nudix"/>
    <property type="match status" value="1"/>
</dbReference>
<dbReference type="PANTHER" id="PTHR31699:SF1">
    <property type="entry name" value="U8 SNORNA-DECAPPING ENZYME"/>
    <property type="match status" value="1"/>
</dbReference>
<dbReference type="EC" id="3.6.1.64" evidence="8"/>
<evidence type="ECO:0000256" key="6">
    <source>
        <dbReference type="ARBA" id="ARBA00023242"/>
    </source>
</evidence>
<comment type="similarity">
    <text evidence="7">Belongs to the Nudix hydrolase family. NUDT16 subfamily.</text>
</comment>
<dbReference type="Pfam" id="PF22327">
    <property type="entry name" value="Nudt16-like"/>
    <property type="match status" value="1"/>
</dbReference>